<keyword evidence="4 9" id="KW-1003">Cell membrane</keyword>
<dbReference type="Proteomes" id="UP000230390">
    <property type="component" value="Unassembled WGS sequence"/>
</dbReference>
<dbReference type="Pfam" id="PF25917">
    <property type="entry name" value="BSH_RND"/>
    <property type="match status" value="1"/>
</dbReference>
<keyword evidence="6" id="KW-0812">Transmembrane</keyword>
<evidence type="ECO:0000256" key="4">
    <source>
        <dbReference type="ARBA" id="ARBA00022475"/>
    </source>
</evidence>
<dbReference type="InterPro" id="IPR058982">
    <property type="entry name" value="Beta-barrel_AprE"/>
</dbReference>
<evidence type="ECO:0000256" key="7">
    <source>
        <dbReference type="ARBA" id="ARBA00022989"/>
    </source>
</evidence>
<keyword evidence="13" id="KW-1185">Reference proteome</keyword>
<evidence type="ECO:0000313" key="12">
    <source>
        <dbReference type="EMBL" id="PIL42815.1"/>
    </source>
</evidence>
<dbReference type="RefSeq" id="WP_099792289.1">
    <property type="nucleotide sequence ID" value="NZ_JBHLYV010000092.1"/>
</dbReference>
<keyword evidence="7" id="KW-1133">Transmembrane helix</keyword>
<feature type="domain" description="AprE-like beta-barrel" evidence="11">
    <location>
        <begin position="273"/>
        <end position="366"/>
    </location>
</feature>
<comment type="caution">
    <text evidence="12">The sequence shown here is derived from an EMBL/GenBank/DDBJ whole genome shotgun (WGS) entry which is preliminary data.</text>
</comment>
<keyword evidence="5 9" id="KW-0997">Cell inner membrane</keyword>
<dbReference type="GO" id="GO:0005886">
    <property type="term" value="C:plasma membrane"/>
    <property type="evidence" value="ECO:0007669"/>
    <property type="project" value="UniProtKB-SubCell"/>
</dbReference>
<organism evidence="12 13">
    <name type="scientific">Massilia eurypsychrophila</name>
    <dbReference type="NCBI Taxonomy" id="1485217"/>
    <lineage>
        <taxon>Bacteria</taxon>
        <taxon>Pseudomonadati</taxon>
        <taxon>Pseudomonadota</taxon>
        <taxon>Betaproteobacteria</taxon>
        <taxon>Burkholderiales</taxon>
        <taxon>Oxalobacteraceae</taxon>
        <taxon>Telluria group</taxon>
        <taxon>Massilia</taxon>
    </lineage>
</organism>
<dbReference type="AlphaFoldDB" id="A0A2G8T9U0"/>
<dbReference type="PANTHER" id="PTHR30386">
    <property type="entry name" value="MEMBRANE FUSION SUBUNIT OF EMRAB-TOLC MULTIDRUG EFFLUX PUMP"/>
    <property type="match status" value="1"/>
</dbReference>
<dbReference type="PANTHER" id="PTHR30386:SF26">
    <property type="entry name" value="TRANSPORT PROTEIN COMB"/>
    <property type="match status" value="1"/>
</dbReference>
<evidence type="ECO:0000256" key="5">
    <source>
        <dbReference type="ARBA" id="ARBA00022519"/>
    </source>
</evidence>
<evidence type="ECO:0000259" key="10">
    <source>
        <dbReference type="Pfam" id="PF25917"/>
    </source>
</evidence>
<dbReference type="InterPro" id="IPR058625">
    <property type="entry name" value="MdtA-like_BSH"/>
</dbReference>
<dbReference type="GO" id="GO:0015031">
    <property type="term" value="P:protein transport"/>
    <property type="evidence" value="ECO:0007669"/>
    <property type="project" value="InterPro"/>
</dbReference>
<dbReference type="EMBL" id="PDOC01000020">
    <property type="protein sequence ID" value="PIL42815.1"/>
    <property type="molecule type" value="Genomic_DNA"/>
</dbReference>
<accession>A0A2G8T9U0</accession>
<feature type="domain" description="Multidrug resistance protein MdtA-like barrel-sandwich hybrid" evidence="10">
    <location>
        <begin position="62"/>
        <end position="262"/>
    </location>
</feature>
<evidence type="ECO:0000256" key="1">
    <source>
        <dbReference type="ARBA" id="ARBA00004377"/>
    </source>
</evidence>
<dbReference type="OrthoDB" id="9775513at2"/>
<dbReference type="InterPro" id="IPR010129">
    <property type="entry name" value="T1SS_HlyD"/>
</dbReference>
<keyword evidence="3 9" id="KW-0813">Transport</keyword>
<dbReference type="InterPro" id="IPR050739">
    <property type="entry name" value="MFP"/>
</dbReference>
<evidence type="ECO:0000256" key="9">
    <source>
        <dbReference type="RuleBase" id="RU365093"/>
    </source>
</evidence>
<sequence length="389" mass="42925">MRAPLRRDAARAGKGRVLIWGSALAVGGLLVWASWAELDQITRANGQVIASSRNQVIQVSEGGMLVELPVREGAQVRQGQLLARFDRTKAEAAYLETSARAAGLQAGVARLSAEVFGTAPRFPAGLAKYPEFRDNQLSLFRKRQGAIHAEVDTLQKSMRLIRDELDMNLPLLETGDVSRSEILKLQRQLVELQGQITNRRNKYLQDSQTDLVKAEEELAGVLQILTQRKEQLGFTEVRAPMDGIIRNVRLTTIGGIAKPGEEIMQIVPSDGDLIIEAKIRPADIAFVKPGLPAAVKLDAYDYAIYGALNGEVTYLSADTLNEDVRANEPAYYRVQIRTNGRDLVGRHAERIVIQPGMTGTVEINTGRKTVLRYFTKPISKTLSESLGER</sequence>
<name>A0A2G8T9U0_9BURK</name>
<evidence type="ECO:0000256" key="2">
    <source>
        <dbReference type="ARBA" id="ARBA00009477"/>
    </source>
</evidence>
<dbReference type="NCBIfam" id="TIGR01843">
    <property type="entry name" value="type_I_hlyD"/>
    <property type="match status" value="1"/>
</dbReference>
<keyword evidence="8" id="KW-0472">Membrane</keyword>
<evidence type="ECO:0000256" key="6">
    <source>
        <dbReference type="ARBA" id="ARBA00022692"/>
    </source>
</evidence>
<comment type="subcellular location">
    <subcellularLocation>
        <location evidence="1 9">Cell inner membrane</location>
        <topology evidence="1 9">Single-pass membrane protein</topology>
    </subcellularLocation>
</comment>
<dbReference type="Gene3D" id="2.40.50.100">
    <property type="match status" value="1"/>
</dbReference>
<dbReference type="PRINTS" id="PR01490">
    <property type="entry name" value="RTXTOXIND"/>
</dbReference>
<dbReference type="Pfam" id="PF26002">
    <property type="entry name" value="Beta-barrel_AprE"/>
    <property type="match status" value="1"/>
</dbReference>
<proteinExistence type="inferred from homology"/>
<reference evidence="12 13" key="1">
    <citation type="submission" date="2017-10" db="EMBL/GenBank/DDBJ databases">
        <title>Massilia psychrophilum sp. nov., a novel purple-pigmented bacterium isolated from Tianshan glacier, Xinjiang Municipality, China.</title>
        <authorList>
            <person name="Wang H."/>
        </authorList>
    </citation>
    <scope>NUCLEOTIDE SEQUENCE [LARGE SCALE GENOMIC DNA]</scope>
    <source>
        <strain evidence="12 13">JCM 30074</strain>
    </source>
</reference>
<gene>
    <name evidence="12" type="ORF">CR105_22145</name>
</gene>
<evidence type="ECO:0000313" key="13">
    <source>
        <dbReference type="Proteomes" id="UP000230390"/>
    </source>
</evidence>
<evidence type="ECO:0000256" key="8">
    <source>
        <dbReference type="ARBA" id="ARBA00023136"/>
    </source>
</evidence>
<dbReference type="Gene3D" id="2.40.30.170">
    <property type="match status" value="1"/>
</dbReference>
<protein>
    <recommendedName>
        <fullName evidence="9">Membrane fusion protein (MFP) family protein</fullName>
    </recommendedName>
</protein>
<evidence type="ECO:0000256" key="3">
    <source>
        <dbReference type="ARBA" id="ARBA00022448"/>
    </source>
</evidence>
<evidence type="ECO:0000259" key="11">
    <source>
        <dbReference type="Pfam" id="PF26002"/>
    </source>
</evidence>
<comment type="similarity">
    <text evidence="2 9">Belongs to the membrane fusion protein (MFP) (TC 8.A.1) family.</text>
</comment>